<evidence type="ECO:0000256" key="2">
    <source>
        <dbReference type="ARBA" id="ARBA00022692"/>
    </source>
</evidence>
<dbReference type="GO" id="GO:0005886">
    <property type="term" value="C:plasma membrane"/>
    <property type="evidence" value="ECO:0007669"/>
    <property type="project" value="UniProtKB-SubCell"/>
</dbReference>
<dbReference type="GO" id="GO:0005524">
    <property type="term" value="F:ATP binding"/>
    <property type="evidence" value="ECO:0007669"/>
    <property type="project" value="UniProtKB-KW"/>
</dbReference>
<dbReference type="PROSITE" id="PS00211">
    <property type="entry name" value="ABC_TRANSPORTER_1"/>
    <property type="match status" value="1"/>
</dbReference>
<dbReference type="SMART" id="SM00382">
    <property type="entry name" value="AAA"/>
    <property type="match status" value="1"/>
</dbReference>
<dbReference type="GO" id="GO:0015421">
    <property type="term" value="F:ABC-type oligopeptide transporter activity"/>
    <property type="evidence" value="ECO:0007669"/>
    <property type="project" value="TreeGrafter"/>
</dbReference>
<dbReference type="InterPro" id="IPR039421">
    <property type="entry name" value="Type_1_exporter"/>
</dbReference>
<dbReference type="PANTHER" id="PTHR43394">
    <property type="entry name" value="ATP-DEPENDENT PERMEASE MDL1, MITOCHONDRIAL"/>
    <property type="match status" value="1"/>
</dbReference>
<keyword evidence="3" id="KW-0547">Nucleotide-binding</keyword>
<feature type="coiled-coil region" evidence="7">
    <location>
        <begin position="518"/>
        <end position="545"/>
    </location>
</feature>
<evidence type="ECO:0000256" key="8">
    <source>
        <dbReference type="SAM" id="Phobius"/>
    </source>
</evidence>
<dbReference type="Pfam" id="PF00664">
    <property type="entry name" value="ABC_membrane"/>
    <property type="match status" value="1"/>
</dbReference>
<dbReference type="InterPro" id="IPR003439">
    <property type="entry name" value="ABC_transporter-like_ATP-bd"/>
</dbReference>
<dbReference type="InterPro" id="IPR036640">
    <property type="entry name" value="ABC1_TM_sf"/>
</dbReference>
<feature type="transmembrane region" description="Helical" evidence="8">
    <location>
        <begin position="12"/>
        <end position="32"/>
    </location>
</feature>
<dbReference type="Gene3D" id="1.20.1560.10">
    <property type="entry name" value="ABC transporter type 1, transmembrane domain"/>
    <property type="match status" value="1"/>
</dbReference>
<evidence type="ECO:0000256" key="6">
    <source>
        <dbReference type="ARBA" id="ARBA00023136"/>
    </source>
</evidence>
<feature type="transmembrane region" description="Helical" evidence="8">
    <location>
        <begin position="52"/>
        <end position="73"/>
    </location>
</feature>
<keyword evidence="6 8" id="KW-0472">Membrane</keyword>
<keyword evidence="2 8" id="KW-0812">Transmembrane</keyword>
<evidence type="ECO:0000259" key="9">
    <source>
        <dbReference type="PROSITE" id="PS50893"/>
    </source>
</evidence>
<dbReference type="Proteomes" id="UP000195798">
    <property type="component" value="Chromosome"/>
</dbReference>
<evidence type="ECO:0000259" key="10">
    <source>
        <dbReference type="PROSITE" id="PS50929"/>
    </source>
</evidence>
<proteinExistence type="predicted"/>
<dbReference type="PROSITE" id="PS50929">
    <property type="entry name" value="ABC_TM1F"/>
    <property type="match status" value="1"/>
</dbReference>
<dbReference type="Pfam" id="PF00005">
    <property type="entry name" value="ABC_tran"/>
    <property type="match status" value="1"/>
</dbReference>
<dbReference type="AlphaFoldDB" id="A0AB33CAL5"/>
<dbReference type="EMBL" id="CP021427">
    <property type="protein sequence ID" value="ART97823.1"/>
    <property type="molecule type" value="Genomic_DNA"/>
</dbReference>
<keyword evidence="4 11" id="KW-0067">ATP-binding</keyword>
<sequence length="546" mass="61036">MFNLLLQFTKKLKWEFLLVVFLIVVNAGFLTLAGISSANALSSVAKLRAAEFFMWVAIMGGAYIIYAIVNCLVNVEQTRLSQNVDKLIRNSIATDLSKANYATFHKQTVATYSSWLTNDITTINNFGITDFLMIVRQVSEIVFGMLTLAYFNISLVVTVVVLTVIMGIVPNMFSKILAKRSLEYTHANERLVNTINDILNGFNTLFLANLPQTIVKKIEGSSDDVKKHTLNYSKTAGITQAITNGLAFISQVIILGQTGWLILHHLTLVGTISGAQFFASTIFAELSGISFNWQEFKSIKPIMEKFKSVSNNESETHSISNWQLGKLNLKNVSYHYAESDEPIFHNLNLDFILQNKYILTGDSAAGKSTILNLIGGLLRDYKGEINLGNMSYDQISDHDLHQKISYLQQDSYIFSASLKWNLTLGKKISTQKINKVIKECGLEDLITKLPNGIDTVLDDQGKQLSGGQKQRIAFAREILRDTPIYLLDEATSALDKASSTQLERLILTKQDKTVIMVTHHLRNEIEQLANKVVNLNEIKNTASETI</sequence>
<evidence type="ECO:0000256" key="4">
    <source>
        <dbReference type="ARBA" id="ARBA00022840"/>
    </source>
</evidence>
<name>A0AB33CAL5_LACGS</name>
<gene>
    <name evidence="11" type="ORF">CCE30_02330</name>
</gene>
<organism evidence="11 12">
    <name type="scientific">Lactobacillus gasseri</name>
    <dbReference type="NCBI Taxonomy" id="1596"/>
    <lineage>
        <taxon>Bacteria</taxon>
        <taxon>Bacillati</taxon>
        <taxon>Bacillota</taxon>
        <taxon>Bacilli</taxon>
        <taxon>Lactobacillales</taxon>
        <taxon>Lactobacillaceae</taxon>
        <taxon>Lactobacillus</taxon>
    </lineage>
</organism>
<dbReference type="GO" id="GO:0016887">
    <property type="term" value="F:ATP hydrolysis activity"/>
    <property type="evidence" value="ECO:0007669"/>
    <property type="project" value="InterPro"/>
</dbReference>
<evidence type="ECO:0000256" key="1">
    <source>
        <dbReference type="ARBA" id="ARBA00004651"/>
    </source>
</evidence>
<evidence type="ECO:0000256" key="3">
    <source>
        <dbReference type="ARBA" id="ARBA00022741"/>
    </source>
</evidence>
<feature type="domain" description="ABC transmembrane type-1" evidence="10">
    <location>
        <begin position="17"/>
        <end position="298"/>
    </location>
</feature>
<evidence type="ECO:0000313" key="11">
    <source>
        <dbReference type="EMBL" id="ART97823.1"/>
    </source>
</evidence>
<feature type="transmembrane region" description="Helical" evidence="8">
    <location>
        <begin position="141"/>
        <end position="169"/>
    </location>
</feature>
<feature type="domain" description="ABC transporter" evidence="9">
    <location>
        <begin position="327"/>
        <end position="546"/>
    </location>
</feature>
<dbReference type="InterPro" id="IPR003593">
    <property type="entry name" value="AAA+_ATPase"/>
</dbReference>
<dbReference type="InterPro" id="IPR027417">
    <property type="entry name" value="P-loop_NTPase"/>
</dbReference>
<dbReference type="SUPFAM" id="SSF90123">
    <property type="entry name" value="ABC transporter transmembrane region"/>
    <property type="match status" value="1"/>
</dbReference>
<keyword evidence="5 8" id="KW-1133">Transmembrane helix</keyword>
<comment type="subcellular location">
    <subcellularLocation>
        <location evidence="1">Cell membrane</location>
        <topology evidence="1">Multi-pass membrane protein</topology>
    </subcellularLocation>
</comment>
<dbReference type="InterPro" id="IPR017871">
    <property type="entry name" value="ABC_transporter-like_CS"/>
</dbReference>
<dbReference type="InterPro" id="IPR011527">
    <property type="entry name" value="ABC1_TM_dom"/>
</dbReference>
<protein>
    <submittedName>
        <fullName evidence="11">ABC transporter ATP-binding protein</fullName>
    </submittedName>
</protein>
<reference evidence="11 12" key="1">
    <citation type="submission" date="2017-05" db="EMBL/GenBank/DDBJ databases">
        <authorList>
            <person name="Oh N.-S."/>
        </authorList>
    </citation>
    <scope>NUCLEOTIDE SEQUENCE [LARGE SCALE GENOMIC DNA]</scope>
    <source>
        <strain evidence="11 12">4M13</strain>
    </source>
</reference>
<evidence type="ECO:0000313" key="12">
    <source>
        <dbReference type="Proteomes" id="UP000195798"/>
    </source>
</evidence>
<dbReference type="RefSeq" id="WP_024273025.1">
    <property type="nucleotide sequence ID" value="NZ_CP054875.1"/>
</dbReference>
<dbReference type="PROSITE" id="PS50893">
    <property type="entry name" value="ABC_TRANSPORTER_2"/>
    <property type="match status" value="1"/>
</dbReference>
<keyword evidence="7" id="KW-0175">Coiled coil</keyword>
<dbReference type="SUPFAM" id="SSF52540">
    <property type="entry name" value="P-loop containing nucleoside triphosphate hydrolases"/>
    <property type="match status" value="1"/>
</dbReference>
<evidence type="ECO:0000256" key="7">
    <source>
        <dbReference type="SAM" id="Coils"/>
    </source>
</evidence>
<dbReference type="PANTHER" id="PTHR43394:SF1">
    <property type="entry name" value="ATP-BINDING CASSETTE SUB-FAMILY B MEMBER 10, MITOCHONDRIAL"/>
    <property type="match status" value="1"/>
</dbReference>
<evidence type="ECO:0000256" key="5">
    <source>
        <dbReference type="ARBA" id="ARBA00022989"/>
    </source>
</evidence>
<accession>A0AB33CAL5</accession>
<dbReference type="Gene3D" id="3.40.50.300">
    <property type="entry name" value="P-loop containing nucleotide triphosphate hydrolases"/>
    <property type="match status" value="1"/>
</dbReference>